<accession>A0A286GKA0</accession>
<gene>
    <name evidence="3" type="ORF">SAMN05421508_10584</name>
</gene>
<proteinExistence type="predicted"/>
<dbReference type="Pfam" id="PF07486">
    <property type="entry name" value="Hydrolase_2"/>
    <property type="match status" value="1"/>
</dbReference>
<keyword evidence="4" id="KW-1185">Reference proteome</keyword>
<dbReference type="InterPro" id="IPR011105">
    <property type="entry name" value="Cell_wall_hydrolase_SleB"/>
</dbReference>
<dbReference type="EMBL" id="OCNJ01000005">
    <property type="protein sequence ID" value="SOD95965.1"/>
    <property type="molecule type" value="Genomic_DNA"/>
</dbReference>
<dbReference type="GO" id="GO:0016787">
    <property type="term" value="F:hydrolase activity"/>
    <property type="evidence" value="ECO:0007669"/>
    <property type="project" value="UniProtKB-KW"/>
</dbReference>
<feature type="signal peptide" evidence="1">
    <location>
        <begin position="1"/>
        <end position="20"/>
    </location>
</feature>
<evidence type="ECO:0000259" key="2">
    <source>
        <dbReference type="Pfam" id="PF07486"/>
    </source>
</evidence>
<organism evidence="3 4">
    <name type="scientific">Caenispirillum bisanense</name>
    <dbReference type="NCBI Taxonomy" id="414052"/>
    <lineage>
        <taxon>Bacteria</taxon>
        <taxon>Pseudomonadati</taxon>
        <taxon>Pseudomonadota</taxon>
        <taxon>Alphaproteobacteria</taxon>
        <taxon>Rhodospirillales</taxon>
        <taxon>Novispirillaceae</taxon>
        <taxon>Caenispirillum</taxon>
    </lineage>
</organism>
<protein>
    <submittedName>
        <fullName evidence="3">Cell Wall Hydrolase</fullName>
    </submittedName>
</protein>
<keyword evidence="3" id="KW-0378">Hydrolase</keyword>
<sequence length="221" mass="24518">MKRLKAMVLAAILTIAPATAEAFSANVPEDISLPSEGLAVSRDELICLALNDYFEARGESLRGRVAVAQVVLNRARDDRFPRDICQVIGQNLSAEQHLCQFSWTCDGLSDDPTDIDSWRQSLLLAVAVLRITNGIDDPTGGALWYHAEHVQPDWAGRLQQTARIGAHWFYTDRPTFDDGDVPTTTDMLLASFEEGPRVVPPPLTFAEWVEMTRGPEQIAQR</sequence>
<feature type="chain" id="PRO_5012673783" evidence="1">
    <location>
        <begin position="21"/>
        <end position="221"/>
    </location>
</feature>
<dbReference type="Proteomes" id="UP000219621">
    <property type="component" value="Unassembled WGS sequence"/>
</dbReference>
<dbReference type="RefSeq" id="WP_245913461.1">
    <property type="nucleotide sequence ID" value="NZ_OCNJ01000005.1"/>
</dbReference>
<reference evidence="3 4" key="1">
    <citation type="submission" date="2017-09" db="EMBL/GenBank/DDBJ databases">
        <authorList>
            <person name="Ehlers B."/>
            <person name="Leendertz F.H."/>
        </authorList>
    </citation>
    <scope>NUCLEOTIDE SEQUENCE [LARGE SCALE GENOMIC DNA]</scope>
    <source>
        <strain evidence="3 4">USBA 140</strain>
    </source>
</reference>
<evidence type="ECO:0000313" key="4">
    <source>
        <dbReference type="Proteomes" id="UP000219621"/>
    </source>
</evidence>
<name>A0A286GKA0_9PROT</name>
<dbReference type="Gene3D" id="6.20.240.60">
    <property type="match status" value="1"/>
</dbReference>
<dbReference type="InterPro" id="IPR042047">
    <property type="entry name" value="SleB_dom1"/>
</dbReference>
<keyword evidence="1" id="KW-0732">Signal</keyword>
<dbReference type="AlphaFoldDB" id="A0A286GKA0"/>
<feature type="domain" description="Cell wall hydrolase SleB" evidence="2">
    <location>
        <begin position="58"/>
        <end position="170"/>
    </location>
</feature>
<evidence type="ECO:0000256" key="1">
    <source>
        <dbReference type="SAM" id="SignalP"/>
    </source>
</evidence>
<evidence type="ECO:0000313" key="3">
    <source>
        <dbReference type="EMBL" id="SOD95965.1"/>
    </source>
</evidence>
<dbReference type="Gene3D" id="1.10.10.2520">
    <property type="entry name" value="Cell wall hydrolase SleB, domain 1"/>
    <property type="match status" value="1"/>
</dbReference>